<sequence>MELIKPFIQYSRLYRFSQNERERQRIFNSWSQVTNYTGASSLSTLSNQTCDFCYKIQNGVRFCSGCLFPLVLPENDIVQELSAYSIVSACFYEAVFNLESKDVTVIRPVWEQRIHFVWCMYDTSNKLCKIDNAESCVQCGLRRNDDEKNNDSLFYNCFSFDLFCKQCLFPMFARMSAAG</sequence>
<evidence type="ECO:0008006" key="3">
    <source>
        <dbReference type="Google" id="ProtNLM"/>
    </source>
</evidence>
<dbReference type="InterPro" id="IPR020201">
    <property type="entry name" value="AcMNPV_Orf52"/>
</dbReference>
<proteinExistence type="predicted"/>
<keyword evidence="2" id="KW-1185">Reference proteome</keyword>
<protein>
    <recommendedName>
        <fullName evidence="3">Ac52</fullName>
    </recommendedName>
</protein>
<dbReference type="Pfam" id="PF11077">
    <property type="entry name" value="DUF2616"/>
    <property type="match status" value="1"/>
</dbReference>
<organism evidence="1 2">
    <name type="scientific">Chrysodeixis includens nucleopolyhedrovirus</name>
    <dbReference type="NCBI Taxonomy" id="1207438"/>
    <lineage>
        <taxon>Viruses</taxon>
        <taxon>Viruses incertae sedis</taxon>
        <taxon>Naldaviricetes</taxon>
        <taxon>Lefavirales</taxon>
        <taxon>Baculoviridae</taxon>
        <taxon>Alphabaculovirus</taxon>
        <taxon>Alphabaculovirus chrincludentis</taxon>
        <taxon>Alphabaculovirus alterchrincludentis</taxon>
    </lineage>
</organism>
<dbReference type="EMBL" id="MK746083">
    <property type="protein sequence ID" value="QED40564.1"/>
    <property type="molecule type" value="Genomic_DNA"/>
</dbReference>
<evidence type="ECO:0000313" key="2">
    <source>
        <dbReference type="Proteomes" id="UP001162233"/>
    </source>
</evidence>
<dbReference type="Proteomes" id="UP001162233">
    <property type="component" value="Segment"/>
</dbReference>
<accession>A0A5B8YUT1</accession>
<name>A0A5B8YUT1_9ABAC</name>
<dbReference type="GeneID" id="80541250"/>
<reference evidence="1" key="1">
    <citation type="journal article" date="2019" name="Viruses">
        <title>A Novel Alphabaculovirus from the Soybean Looper, Chrysodeixis includens, that Produces Tetrahedral Occlusion Bodies and Encodes Two Copies of he65.</title>
        <authorList>
            <person name="Harrison R.L."/>
            <person name="Rowley D.L."/>
            <person name="Popham H.J.R."/>
        </authorList>
    </citation>
    <scope>NUCLEOTIDE SEQUENCE</scope>
    <source>
        <strain evidence="1">ChinNPV-1</strain>
    </source>
</reference>
<dbReference type="KEGG" id="vg:80541250"/>
<dbReference type="RefSeq" id="YP_010802480.1">
    <property type="nucleotide sequence ID" value="NC_077025.1"/>
</dbReference>
<evidence type="ECO:0000313" key="1">
    <source>
        <dbReference type="EMBL" id="QED40564.1"/>
    </source>
</evidence>